<dbReference type="CDD" id="cd00051">
    <property type="entry name" value="EFh"/>
    <property type="match status" value="1"/>
</dbReference>
<dbReference type="PROSITE" id="PS50222">
    <property type="entry name" value="EF_HAND_2"/>
    <property type="match status" value="2"/>
</dbReference>
<feature type="domain" description="EF-hand" evidence="3">
    <location>
        <begin position="41"/>
        <end position="76"/>
    </location>
</feature>
<name>A0A146KE58_9EUKA</name>
<dbReference type="Pfam" id="PF13202">
    <property type="entry name" value="EF-hand_5"/>
    <property type="match status" value="1"/>
</dbReference>
<dbReference type="PANTHER" id="PTHR23048">
    <property type="entry name" value="MYOSIN LIGHT CHAIN 1, 3"/>
    <property type="match status" value="1"/>
</dbReference>
<dbReference type="PANTHER" id="PTHR23048:SF0">
    <property type="entry name" value="CALMODULIN LIKE 3"/>
    <property type="match status" value="1"/>
</dbReference>
<proteinExistence type="predicted"/>
<keyword evidence="2" id="KW-0106">Calcium</keyword>
<accession>A0A146KE58</accession>
<dbReference type="Gene3D" id="1.10.238.10">
    <property type="entry name" value="EF-hand"/>
    <property type="match status" value="1"/>
</dbReference>
<evidence type="ECO:0000256" key="2">
    <source>
        <dbReference type="ARBA" id="ARBA00022837"/>
    </source>
</evidence>
<evidence type="ECO:0000256" key="1">
    <source>
        <dbReference type="ARBA" id="ARBA00022737"/>
    </source>
</evidence>
<sequence length="147" mass="16783">MFQKPNYEQCQKVFAQLDQDNSKLLDINEVALAFKLLGVKLGYDELEGILQIVDQDGNNQLDIDEFMHMVYICQNTKQNDLALLLFLAADKDFSGLVDPSELHNIFIKMDAEISQQEANDLASKISGTKDGLINYEQFKEMLKEIMD</sequence>
<feature type="domain" description="EF-hand" evidence="3">
    <location>
        <begin position="5"/>
        <end position="40"/>
    </location>
</feature>
<dbReference type="GO" id="GO:0005509">
    <property type="term" value="F:calcium ion binding"/>
    <property type="evidence" value="ECO:0007669"/>
    <property type="project" value="InterPro"/>
</dbReference>
<protein>
    <submittedName>
        <fullName evidence="4">EF-hand domain pair-containing protein</fullName>
    </submittedName>
</protein>
<dbReference type="InterPro" id="IPR050230">
    <property type="entry name" value="CALM/Myosin/TropC-like"/>
</dbReference>
<dbReference type="FunFam" id="1.10.238.10:FF:000178">
    <property type="entry name" value="Calmodulin-2 A"/>
    <property type="match status" value="1"/>
</dbReference>
<dbReference type="InterPro" id="IPR018247">
    <property type="entry name" value="EF_Hand_1_Ca_BS"/>
</dbReference>
<dbReference type="SUPFAM" id="SSF47473">
    <property type="entry name" value="EF-hand"/>
    <property type="match status" value="1"/>
</dbReference>
<organism evidence="4">
    <name type="scientific">Trepomonas sp. PC1</name>
    <dbReference type="NCBI Taxonomy" id="1076344"/>
    <lineage>
        <taxon>Eukaryota</taxon>
        <taxon>Metamonada</taxon>
        <taxon>Diplomonadida</taxon>
        <taxon>Hexamitidae</taxon>
        <taxon>Hexamitinae</taxon>
        <taxon>Trepomonas</taxon>
    </lineage>
</organism>
<dbReference type="EMBL" id="GDID01002820">
    <property type="protein sequence ID" value="JAP93786.1"/>
    <property type="molecule type" value="Transcribed_RNA"/>
</dbReference>
<evidence type="ECO:0000259" key="3">
    <source>
        <dbReference type="PROSITE" id="PS50222"/>
    </source>
</evidence>
<dbReference type="GO" id="GO:0016460">
    <property type="term" value="C:myosin II complex"/>
    <property type="evidence" value="ECO:0007669"/>
    <property type="project" value="TreeGrafter"/>
</dbReference>
<keyword evidence="1" id="KW-0677">Repeat</keyword>
<evidence type="ECO:0000313" key="4">
    <source>
        <dbReference type="EMBL" id="JAP93786.1"/>
    </source>
</evidence>
<gene>
    <name evidence="4" type="ORF">TPC1_13786</name>
</gene>
<reference evidence="4" key="1">
    <citation type="submission" date="2015-07" db="EMBL/GenBank/DDBJ databases">
        <title>Adaptation to a free-living lifestyle via gene acquisitions in the diplomonad Trepomonas sp. PC1.</title>
        <authorList>
            <person name="Xu F."/>
            <person name="Jerlstrom-Hultqvist J."/>
            <person name="Kolisko M."/>
            <person name="Simpson A.G.B."/>
            <person name="Roger A.J."/>
            <person name="Svard S.G."/>
            <person name="Andersson J.O."/>
        </authorList>
    </citation>
    <scope>NUCLEOTIDE SEQUENCE</scope>
    <source>
        <strain evidence="4">PC1</strain>
    </source>
</reference>
<dbReference type="PROSITE" id="PS00018">
    <property type="entry name" value="EF_HAND_1"/>
    <property type="match status" value="2"/>
</dbReference>
<dbReference type="AlphaFoldDB" id="A0A146KE58"/>
<dbReference type="SMART" id="SM00054">
    <property type="entry name" value="EFh"/>
    <property type="match status" value="4"/>
</dbReference>
<dbReference type="InterPro" id="IPR011992">
    <property type="entry name" value="EF-hand-dom_pair"/>
</dbReference>
<dbReference type="Pfam" id="PF13499">
    <property type="entry name" value="EF-hand_7"/>
    <property type="match status" value="1"/>
</dbReference>
<dbReference type="InterPro" id="IPR002048">
    <property type="entry name" value="EF_hand_dom"/>
</dbReference>